<dbReference type="STRING" id="477974.Daud_0877"/>
<keyword evidence="3" id="KW-0004">4Fe-4S</keyword>
<dbReference type="PANTHER" id="PTHR43498">
    <property type="entry name" value="FERREDOXIN:COB-COM HETERODISULFIDE REDUCTASE SUBUNIT A"/>
    <property type="match status" value="1"/>
</dbReference>
<dbReference type="Pfam" id="PF12838">
    <property type="entry name" value="Fer4_7"/>
    <property type="match status" value="1"/>
</dbReference>
<dbReference type="InterPro" id="IPR039650">
    <property type="entry name" value="HdrA-like"/>
</dbReference>
<dbReference type="Gene3D" id="3.50.50.60">
    <property type="entry name" value="FAD/NAD(P)-binding domain"/>
    <property type="match status" value="1"/>
</dbReference>
<dbReference type="eggNOG" id="COG1148">
    <property type="taxonomic scope" value="Bacteria"/>
</dbReference>
<dbReference type="PRINTS" id="PR00469">
    <property type="entry name" value="PNDRDTASEII"/>
</dbReference>
<reference evidence="10 11" key="2">
    <citation type="journal article" date="2008" name="Science">
        <title>Environmental genomics reveals a single-species ecosystem deep within Earth.</title>
        <authorList>
            <person name="Chivian D."/>
            <person name="Brodie E.L."/>
            <person name="Alm E.J."/>
            <person name="Culley D.E."/>
            <person name="Dehal P.S."/>
            <person name="Desantis T.Z."/>
            <person name="Gihring T.M."/>
            <person name="Lapidus A."/>
            <person name="Lin L.H."/>
            <person name="Lowry S.R."/>
            <person name="Moser D.P."/>
            <person name="Richardson P.M."/>
            <person name="Southam G."/>
            <person name="Wanger G."/>
            <person name="Pratt L.M."/>
            <person name="Andersen G.L."/>
            <person name="Hazen T.C."/>
            <person name="Brockman F.J."/>
            <person name="Arkin A.P."/>
            <person name="Onstott T.C."/>
        </authorList>
    </citation>
    <scope>NUCLEOTIDE SEQUENCE [LARGE SCALE GENOMIC DNA]</scope>
    <source>
        <strain evidence="10 11">MP104C</strain>
    </source>
</reference>
<dbReference type="OrthoDB" id="135003at2"/>
<feature type="domain" description="4Fe-4S ferredoxin-type" evidence="9">
    <location>
        <begin position="944"/>
        <end position="973"/>
    </location>
</feature>
<dbReference type="PROSITE" id="PS00198">
    <property type="entry name" value="4FE4S_FER_1"/>
    <property type="match status" value="2"/>
</dbReference>
<dbReference type="GO" id="GO:0051539">
    <property type="term" value="F:4 iron, 4 sulfur cluster binding"/>
    <property type="evidence" value="ECO:0007669"/>
    <property type="project" value="UniProtKB-KW"/>
</dbReference>
<dbReference type="SUPFAM" id="SSF51905">
    <property type="entry name" value="FAD/NAD(P)-binding domain"/>
    <property type="match status" value="1"/>
</dbReference>
<evidence type="ECO:0000256" key="5">
    <source>
        <dbReference type="ARBA" id="ARBA00022827"/>
    </source>
</evidence>
<dbReference type="EMBL" id="CP000860">
    <property type="protein sequence ID" value="ACA59390.1"/>
    <property type="molecule type" value="Genomic_DNA"/>
</dbReference>
<dbReference type="Gene3D" id="3.40.50.720">
    <property type="entry name" value="NAD(P)-binding Rossmann-like Domain"/>
    <property type="match status" value="1"/>
</dbReference>
<dbReference type="GO" id="GO:0046872">
    <property type="term" value="F:metal ion binding"/>
    <property type="evidence" value="ECO:0007669"/>
    <property type="project" value="UniProtKB-KW"/>
</dbReference>
<feature type="domain" description="4Fe-4S ferredoxin-type" evidence="9">
    <location>
        <begin position="915"/>
        <end position="943"/>
    </location>
</feature>
<dbReference type="Proteomes" id="UP000008544">
    <property type="component" value="Chromosome"/>
</dbReference>
<evidence type="ECO:0000256" key="2">
    <source>
        <dbReference type="ARBA" id="ARBA00006561"/>
    </source>
</evidence>
<evidence type="ECO:0000256" key="1">
    <source>
        <dbReference type="ARBA" id="ARBA00001974"/>
    </source>
</evidence>
<keyword evidence="11" id="KW-1185">Reference proteome</keyword>
<evidence type="ECO:0000256" key="7">
    <source>
        <dbReference type="ARBA" id="ARBA00023004"/>
    </source>
</evidence>
<evidence type="ECO:0000259" key="9">
    <source>
        <dbReference type="PROSITE" id="PS51379"/>
    </source>
</evidence>
<dbReference type="InterPro" id="IPR017896">
    <property type="entry name" value="4Fe4S_Fe-S-bd"/>
</dbReference>
<evidence type="ECO:0000256" key="3">
    <source>
        <dbReference type="ARBA" id="ARBA00022485"/>
    </source>
</evidence>
<dbReference type="GO" id="GO:0016491">
    <property type="term" value="F:oxidoreductase activity"/>
    <property type="evidence" value="ECO:0007669"/>
    <property type="project" value="UniProtKB-KW"/>
</dbReference>
<gene>
    <name evidence="10" type="ordered locus">Daud_0877</name>
</gene>
<keyword evidence="5" id="KW-0285">Flavoprotein</keyword>
<keyword evidence="4" id="KW-0479">Metal-binding</keyword>
<feature type="domain" description="4Fe-4S ferredoxin-type" evidence="9">
    <location>
        <begin position="99"/>
        <end position="129"/>
    </location>
</feature>
<name>B1I324_DESAP</name>
<dbReference type="InterPro" id="IPR036188">
    <property type="entry name" value="FAD/NAD-bd_sf"/>
</dbReference>
<dbReference type="SUPFAM" id="SSF51971">
    <property type="entry name" value="Nucleotide-binding domain"/>
    <property type="match status" value="1"/>
</dbReference>
<evidence type="ECO:0000256" key="4">
    <source>
        <dbReference type="ARBA" id="ARBA00022723"/>
    </source>
</evidence>
<accession>B1I324</accession>
<dbReference type="KEGG" id="dau:Daud_0877"/>
<dbReference type="Pfam" id="PF13450">
    <property type="entry name" value="NAD_binding_8"/>
    <property type="match status" value="1"/>
</dbReference>
<sequence length="995" mass="104374">MAVHKVGAVMVVGGGVAGIQAALDLADGGFKVYLVDEAPALGGKVPQLSRTFPTNECSLCSFSPQLARITRHPNLEVLVGTRVEGVTGDPGRFRVSLRHSPRGVAAEACKGCGDCAAVCPVEVPDAFNMGFGTRKAIYQPYSQAYPRAYVLDPEHCIECTLCVEACPTGAVTLGAPEEASQVEVGAVILCPGCEVFDPSPLKNLGYGLLPDVVTNLELERLLSAAGPFGGRLARPSDGAPPRSIAWIQCVGSRNRTLGREYCSTVCCMAALKGAVTALEQAEGPLDTVVFYQEMRTPGKGFDRYRQRAERKGVELRCAGVDTVRPCDGGLEVRYAGVDGPGWQVFDMVVLSAGIGPGPGAAALARRLGVDLDRYGFCPPAAPGGTTTSRPGLFVAGTFAGPKDIAAAVIEAGAAAAEAGALLAGARGAAGREEQPVPERDVREERPRVGVVVCRCGTNISGAVDVSAVVEAAGRLEGVALTLEMIHACAPDSLDRLVKTVREHGLNRLVVAACSPRSHRSLFQNVLRDAGVNGALCEMANIREHCAWVHRKPEAATAKACRLVSMAVAKALLLEPVPYVTVPVLPAALVVGAGPSGLSAALGLAEQGFEVHLVDKKEAPGGAYRGVAEERRPGTGPVRSLAEQVVRHPLVRFYPENEPAAVEGHIGRFVTRLRGGQVIHHGAVVLATGAREARPDSHLYGEHAAVITLSEAERESPGAGAGDTTVFIQCVGSRDARRPWCSRACCRRSLALALEMKTAHPQRDIYVLFRDITVSGSDERLYSEARARGIIFVRYRPGEEPRVTAAGGRVAVEVADPVLGCNLRIDADRVILAAATEASADSRALAHLFKVPTDQDGFFLQAHTTLRPVDFSAAGVFMCGDAAGPKNLFESLLEGRAVAARCAAILGRGSVTAPGVYARVTPEKCAACLGCVRVCPFNVPVIAGNISWIEPVQCQGCGICVAECPNAAIHLIGYRKEQLLSQVRAGLAGGSGEVGA</sequence>
<keyword evidence="8" id="KW-0411">Iron-sulfur</keyword>
<keyword evidence="7" id="KW-0408">Iron</keyword>
<comment type="cofactor">
    <cofactor evidence="1">
        <name>FAD</name>
        <dbReference type="ChEBI" id="CHEBI:57692"/>
    </cofactor>
</comment>
<evidence type="ECO:0000256" key="6">
    <source>
        <dbReference type="ARBA" id="ARBA00023002"/>
    </source>
</evidence>
<dbReference type="PROSITE" id="PS51379">
    <property type="entry name" value="4FE4S_FER_2"/>
    <property type="match status" value="4"/>
</dbReference>
<evidence type="ECO:0000313" key="10">
    <source>
        <dbReference type="EMBL" id="ACA59390.1"/>
    </source>
</evidence>
<keyword evidence="5" id="KW-0274">FAD</keyword>
<reference evidence="11" key="1">
    <citation type="submission" date="2007-10" db="EMBL/GenBank/DDBJ databases">
        <title>Complete sequence of chromosome of Desulforudis audaxviator MP104C.</title>
        <authorList>
            <person name="Copeland A."/>
            <person name="Lucas S."/>
            <person name="Lapidus A."/>
            <person name="Barry K."/>
            <person name="Glavina del Rio T."/>
            <person name="Dalin E."/>
            <person name="Tice H."/>
            <person name="Bruce D."/>
            <person name="Pitluck S."/>
            <person name="Lowry S.R."/>
            <person name="Larimer F."/>
            <person name="Land M.L."/>
            <person name="Hauser L."/>
            <person name="Kyrpides N."/>
            <person name="Ivanova N.N."/>
            <person name="Richardson P."/>
        </authorList>
    </citation>
    <scope>NUCLEOTIDE SEQUENCE [LARGE SCALE GENOMIC DNA]</scope>
    <source>
        <strain evidence="11">MP104C</strain>
    </source>
</reference>
<dbReference type="AlphaFoldDB" id="B1I324"/>
<proteinExistence type="inferred from homology"/>
<protein>
    <submittedName>
        <fullName evidence="10">4Fe-4S ferredoxin, iron-sulfur binding domain protein</fullName>
    </submittedName>
</protein>
<organism evidence="10 11">
    <name type="scientific">Desulforudis audaxviator (strain MP104C)</name>
    <dbReference type="NCBI Taxonomy" id="477974"/>
    <lineage>
        <taxon>Bacteria</taxon>
        <taxon>Bacillati</taxon>
        <taxon>Bacillota</taxon>
        <taxon>Clostridia</taxon>
        <taxon>Thermoanaerobacterales</taxon>
        <taxon>Candidatus Desulforudaceae</taxon>
        <taxon>Candidatus Desulforudis</taxon>
    </lineage>
</organism>
<dbReference type="HOGENOM" id="CLU_004231_2_0_9"/>
<comment type="similarity">
    <text evidence="2">Belongs to the HdrA family.</text>
</comment>
<dbReference type="Gene3D" id="3.30.70.20">
    <property type="match status" value="2"/>
</dbReference>
<evidence type="ECO:0000256" key="8">
    <source>
        <dbReference type="ARBA" id="ARBA00023014"/>
    </source>
</evidence>
<dbReference type="Pfam" id="PF12831">
    <property type="entry name" value="FAD_oxidored"/>
    <property type="match status" value="1"/>
</dbReference>
<dbReference type="SUPFAM" id="SSF54862">
    <property type="entry name" value="4Fe-4S ferredoxins"/>
    <property type="match status" value="2"/>
</dbReference>
<evidence type="ECO:0000313" key="11">
    <source>
        <dbReference type="Proteomes" id="UP000008544"/>
    </source>
</evidence>
<dbReference type="PANTHER" id="PTHR43498:SF1">
    <property type="entry name" value="COB--COM HETERODISULFIDE REDUCTASE IRON-SULFUR SUBUNIT A"/>
    <property type="match status" value="1"/>
</dbReference>
<dbReference type="RefSeq" id="WP_012301976.1">
    <property type="nucleotide sequence ID" value="NC_010424.1"/>
</dbReference>
<feature type="domain" description="4Fe-4S ferredoxin-type" evidence="9">
    <location>
        <begin position="147"/>
        <end position="176"/>
    </location>
</feature>
<dbReference type="InterPro" id="IPR017900">
    <property type="entry name" value="4Fe4S_Fe_S_CS"/>
</dbReference>
<keyword evidence="6" id="KW-0560">Oxidoreductase</keyword>